<comment type="caution">
    <text evidence="2">The sequence shown here is derived from an EMBL/GenBank/DDBJ whole genome shotgun (WGS) entry which is preliminary data.</text>
</comment>
<dbReference type="Gene3D" id="3.40.50.150">
    <property type="entry name" value="Vaccinia Virus protein VP39"/>
    <property type="match status" value="1"/>
</dbReference>
<dbReference type="GO" id="GO:0032259">
    <property type="term" value="P:methylation"/>
    <property type="evidence" value="ECO:0007669"/>
    <property type="project" value="UniProtKB-KW"/>
</dbReference>
<keyword evidence="2" id="KW-0808">Transferase</keyword>
<dbReference type="PANTHER" id="PTHR47739:SF1">
    <property type="entry name" value="TRNA1(VAL) (ADENINE(37)-N6)-METHYLTRANSFERASE"/>
    <property type="match status" value="1"/>
</dbReference>
<evidence type="ECO:0000313" key="2">
    <source>
        <dbReference type="EMBL" id="NHO53108.1"/>
    </source>
</evidence>
<keyword evidence="3" id="KW-1185">Reference proteome</keyword>
<evidence type="ECO:0000259" key="1">
    <source>
        <dbReference type="Pfam" id="PF13649"/>
    </source>
</evidence>
<dbReference type="AlphaFoldDB" id="A0A967EB60"/>
<name>A0A967EB60_9PROT</name>
<organism evidence="2 3">
    <name type="scientific">Acetobacter estunensis</name>
    <dbReference type="NCBI Taxonomy" id="104097"/>
    <lineage>
        <taxon>Bacteria</taxon>
        <taxon>Pseudomonadati</taxon>
        <taxon>Pseudomonadota</taxon>
        <taxon>Alphaproteobacteria</taxon>
        <taxon>Acetobacterales</taxon>
        <taxon>Acetobacteraceae</taxon>
        <taxon>Acetobacter</taxon>
    </lineage>
</organism>
<proteinExistence type="predicted"/>
<feature type="domain" description="Methyltransferase" evidence="1">
    <location>
        <begin position="13"/>
        <end position="84"/>
    </location>
</feature>
<dbReference type="Proteomes" id="UP000597459">
    <property type="component" value="Unassembled WGS sequence"/>
</dbReference>
<dbReference type="CDD" id="cd02440">
    <property type="entry name" value="AdoMet_MTases"/>
    <property type="match status" value="1"/>
</dbReference>
<gene>
    <name evidence="2" type="ORF">GOB87_03920</name>
</gene>
<dbReference type="GO" id="GO:0008168">
    <property type="term" value="F:methyltransferase activity"/>
    <property type="evidence" value="ECO:0007669"/>
    <property type="project" value="UniProtKB-KW"/>
</dbReference>
<accession>A0A967EB60</accession>
<dbReference type="InterPro" id="IPR041698">
    <property type="entry name" value="Methyltransf_25"/>
</dbReference>
<dbReference type="EMBL" id="WOTH01000005">
    <property type="protein sequence ID" value="NHO53108.1"/>
    <property type="molecule type" value="Genomic_DNA"/>
</dbReference>
<protein>
    <submittedName>
        <fullName evidence="2">Methyltransferase domain-containing protein</fullName>
    </submittedName>
</protein>
<dbReference type="Pfam" id="PF13649">
    <property type="entry name" value="Methyltransf_25"/>
    <property type="match status" value="1"/>
</dbReference>
<dbReference type="InterPro" id="IPR029063">
    <property type="entry name" value="SAM-dependent_MTases_sf"/>
</dbReference>
<keyword evidence="2" id="KW-0489">Methyltransferase</keyword>
<dbReference type="PANTHER" id="PTHR47739">
    <property type="entry name" value="TRNA1(VAL) (ADENINE(37)-N6)-METHYLTRANSFERASE"/>
    <property type="match status" value="1"/>
</dbReference>
<evidence type="ECO:0000313" key="3">
    <source>
        <dbReference type="Proteomes" id="UP000597459"/>
    </source>
</evidence>
<dbReference type="InterPro" id="IPR050210">
    <property type="entry name" value="tRNA_Adenine-N(6)_MTase"/>
</dbReference>
<dbReference type="SUPFAM" id="SSF53335">
    <property type="entry name" value="S-adenosyl-L-methionine-dependent methyltransferases"/>
    <property type="match status" value="1"/>
</dbReference>
<sequence>MAALVPARPGQRVLEAGCGAGAGLLCLTERVHDLVGTGVELDPAMAELARKNLALNHRTNLQILQADIRTLRLTERFDHVMANPPWHPPTGTPCPDARRDLARRARARTPEDWIRALAGFLTSGGSLTLAIPAALLARTLAACERHRIGSTEIVPLWPGGAREARIVLVRGRHLGRGGARMLPGLTLHRADRHFTEEAESILRDGHAFFPDSFGKSPHRHLHRITAAGA</sequence>
<reference evidence="2" key="1">
    <citation type="submission" date="2019-11" db="EMBL/GenBank/DDBJ databases">
        <title>Description of new Acetobacter species.</title>
        <authorList>
            <person name="Cleenwerck I."/>
            <person name="Sombolestani A.S."/>
        </authorList>
    </citation>
    <scope>NUCLEOTIDE SEQUENCE</scope>
    <source>
        <strain evidence="2">LMG 1626</strain>
    </source>
</reference>